<reference evidence="2 3" key="1">
    <citation type="submission" date="2024-02" db="EMBL/GenBank/DDBJ databases">
        <title>High-quality chromosome-scale genome assembly of Pensacola bahiagrass (Paspalum notatum Flugge var. saurae).</title>
        <authorList>
            <person name="Vega J.M."/>
            <person name="Podio M."/>
            <person name="Orjuela J."/>
            <person name="Siena L.A."/>
            <person name="Pessino S.C."/>
            <person name="Combes M.C."/>
            <person name="Mariac C."/>
            <person name="Albertini E."/>
            <person name="Pupilli F."/>
            <person name="Ortiz J.P.A."/>
            <person name="Leblanc O."/>
        </authorList>
    </citation>
    <scope>NUCLEOTIDE SEQUENCE [LARGE SCALE GENOMIC DNA]</scope>
    <source>
        <strain evidence="2">R1</strain>
        <tissue evidence="2">Leaf</tissue>
    </source>
</reference>
<organism evidence="2 3">
    <name type="scientific">Paspalum notatum var. saurae</name>
    <dbReference type="NCBI Taxonomy" id="547442"/>
    <lineage>
        <taxon>Eukaryota</taxon>
        <taxon>Viridiplantae</taxon>
        <taxon>Streptophyta</taxon>
        <taxon>Embryophyta</taxon>
        <taxon>Tracheophyta</taxon>
        <taxon>Spermatophyta</taxon>
        <taxon>Magnoliopsida</taxon>
        <taxon>Liliopsida</taxon>
        <taxon>Poales</taxon>
        <taxon>Poaceae</taxon>
        <taxon>PACMAD clade</taxon>
        <taxon>Panicoideae</taxon>
        <taxon>Andropogonodae</taxon>
        <taxon>Paspaleae</taxon>
        <taxon>Paspalinae</taxon>
        <taxon>Paspalum</taxon>
    </lineage>
</organism>
<evidence type="ECO:0000256" key="1">
    <source>
        <dbReference type="SAM" id="MobiDB-lite"/>
    </source>
</evidence>
<dbReference type="Proteomes" id="UP001341281">
    <property type="component" value="Chromosome 10"/>
</dbReference>
<feature type="region of interest" description="Disordered" evidence="1">
    <location>
        <begin position="416"/>
        <end position="435"/>
    </location>
</feature>
<gene>
    <name evidence="2" type="ORF">U9M48_043449</name>
</gene>
<name>A0AAQ3UT60_PASNO</name>
<dbReference type="EMBL" id="CP144754">
    <property type="protein sequence ID" value="WVZ97953.1"/>
    <property type="molecule type" value="Genomic_DNA"/>
</dbReference>
<feature type="region of interest" description="Disordered" evidence="1">
    <location>
        <begin position="1"/>
        <end position="30"/>
    </location>
</feature>
<feature type="compositionally biased region" description="Polar residues" evidence="1">
    <location>
        <begin position="422"/>
        <end position="435"/>
    </location>
</feature>
<sequence>MLSKTDLASILDTRNRSQSGKVPPINPLRSHPDANVMISNAFISLASSDSASHFITSDLSNLYASLGFRIQHPTNEGPELWGEPPGAPELPRANLAVHAHEVAVVERQVAGGEREEHDAARPGVRLAWVVALLEEDLRSDVGGGPTGGGREAVGTELAVGEGAEAEVGELEVAALVQEQVLRLDVPVEHAARVRVHQRGDELPEEPARGGLVGPAPLLERGLDAAAAREVQHEVDGGAGGQDVQQAHDVRVALDAAERRELPLHGPARSRGVLGRARVVRLPDGLHGDAHAGADVARAVDLGGRATAKDAAELVPALEDLCLSDASAAGESCGGISGRRGGGGACTCAELVGCCAASSWKNLHLPSKDREEMHVMSRLGNLRTVEAKSTSTCHCKMEQGHMYRLSCRRWQVRGSFGVGQGRQGSRSLSQDPNLGV</sequence>
<protein>
    <submittedName>
        <fullName evidence="2">Uncharacterized protein</fullName>
    </submittedName>
</protein>
<evidence type="ECO:0000313" key="2">
    <source>
        <dbReference type="EMBL" id="WVZ97953.1"/>
    </source>
</evidence>
<keyword evidence="3" id="KW-1185">Reference proteome</keyword>
<dbReference type="AlphaFoldDB" id="A0AAQ3UT60"/>
<accession>A0AAQ3UT60</accession>
<evidence type="ECO:0000313" key="3">
    <source>
        <dbReference type="Proteomes" id="UP001341281"/>
    </source>
</evidence>
<proteinExistence type="predicted"/>